<proteinExistence type="predicted"/>
<gene>
    <name evidence="2" type="ORF">L195_g054756</name>
</gene>
<feature type="non-terminal residue" evidence="2">
    <location>
        <position position="172"/>
    </location>
</feature>
<evidence type="ECO:0000313" key="2">
    <source>
        <dbReference type="EMBL" id="PNX65865.1"/>
    </source>
</evidence>
<feature type="domain" description="RNase H type-1" evidence="1">
    <location>
        <begin position="110"/>
        <end position="172"/>
    </location>
</feature>
<protein>
    <submittedName>
        <fullName evidence="2">Ribonuclease H</fullName>
    </submittedName>
</protein>
<dbReference type="InterPro" id="IPR044730">
    <property type="entry name" value="RNase_H-like_dom_plant"/>
</dbReference>
<dbReference type="Pfam" id="PF13966">
    <property type="entry name" value="zf-RVT"/>
    <property type="match status" value="1"/>
</dbReference>
<accession>A0A2K3KHU8</accession>
<sequence length="172" mass="19002">QLQDLHWAKVIWNSTIPPSKSLLAWRLMHNKMPTDDNLKIRGCALPSILNLVLQFNSMEDMWKVCDINWSPQCKVVITSALVNLLNSIWVARNQVRFSNGQANWKSSISMIIANTSMSDGAAKGNPGLAGCGGIFRNHVAEMLYCFAEPLGIATSFQAELCAVMTAIEVAHK</sequence>
<dbReference type="InterPro" id="IPR026960">
    <property type="entry name" value="RVT-Znf"/>
</dbReference>
<dbReference type="Gene3D" id="3.30.420.10">
    <property type="entry name" value="Ribonuclease H-like superfamily/Ribonuclease H"/>
    <property type="match status" value="1"/>
</dbReference>
<dbReference type="EMBL" id="ASHM01096970">
    <property type="protein sequence ID" value="PNX65865.1"/>
    <property type="molecule type" value="Genomic_DNA"/>
</dbReference>
<dbReference type="Pfam" id="PF13456">
    <property type="entry name" value="RVT_3"/>
    <property type="match status" value="1"/>
</dbReference>
<dbReference type="Proteomes" id="UP000236291">
    <property type="component" value="Unassembled WGS sequence"/>
</dbReference>
<organism evidence="2 3">
    <name type="scientific">Trifolium pratense</name>
    <name type="common">Red clover</name>
    <dbReference type="NCBI Taxonomy" id="57577"/>
    <lineage>
        <taxon>Eukaryota</taxon>
        <taxon>Viridiplantae</taxon>
        <taxon>Streptophyta</taxon>
        <taxon>Embryophyta</taxon>
        <taxon>Tracheophyta</taxon>
        <taxon>Spermatophyta</taxon>
        <taxon>Magnoliopsida</taxon>
        <taxon>eudicotyledons</taxon>
        <taxon>Gunneridae</taxon>
        <taxon>Pentapetalae</taxon>
        <taxon>rosids</taxon>
        <taxon>fabids</taxon>
        <taxon>Fabales</taxon>
        <taxon>Fabaceae</taxon>
        <taxon>Papilionoideae</taxon>
        <taxon>50 kb inversion clade</taxon>
        <taxon>NPAAA clade</taxon>
        <taxon>Hologalegina</taxon>
        <taxon>IRL clade</taxon>
        <taxon>Trifolieae</taxon>
        <taxon>Trifolium</taxon>
    </lineage>
</organism>
<dbReference type="CDD" id="cd06222">
    <property type="entry name" value="RNase_H_like"/>
    <property type="match status" value="1"/>
</dbReference>
<reference evidence="2 3" key="2">
    <citation type="journal article" date="2017" name="Front. Plant Sci.">
        <title>Gene Classification and Mining of Molecular Markers Useful in Red Clover (Trifolium pratense) Breeding.</title>
        <authorList>
            <person name="Istvanek J."/>
            <person name="Dluhosova J."/>
            <person name="Dluhos P."/>
            <person name="Patkova L."/>
            <person name="Nedelnik J."/>
            <person name="Repkova J."/>
        </authorList>
    </citation>
    <scope>NUCLEOTIDE SEQUENCE [LARGE SCALE GENOMIC DNA]</scope>
    <source>
        <strain evidence="3">cv. Tatra</strain>
        <tissue evidence="2">Young leaves</tissue>
    </source>
</reference>
<name>A0A2K3KHU8_TRIPR</name>
<reference evidence="2 3" key="1">
    <citation type="journal article" date="2014" name="Am. J. Bot.">
        <title>Genome assembly and annotation for red clover (Trifolium pratense; Fabaceae).</title>
        <authorList>
            <person name="Istvanek J."/>
            <person name="Jaros M."/>
            <person name="Krenek A."/>
            <person name="Repkova J."/>
        </authorList>
    </citation>
    <scope>NUCLEOTIDE SEQUENCE [LARGE SCALE GENOMIC DNA]</scope>
    <source>
        <strain evidence="3">cv. Tatra</strain>
        <tissue evidence="2">Young leaves</tissue>
    </source>
</reference>
<dbReference type="GO" id="GO:0004523">
    <property type="term" value="F:RNA-DNA hybrid ribonuclease activity"/>
    <property type="evidence" value="ECO:0007669"/>
    <property type="project" value="InterPro"/>
</dbReference>
<dbReference type="InterPro" id="IPR012337">
    <property type="entry name" value="RNaseH-like_sf"/>
</dbReference>
<dbReference type="PROSITE" id="PS50879">
    <property type="entry name" value="RNASE_H_1"/>
    <property type="match status" value="1"/>
</dbReference>
<feature type="non-terminal residue" evidence="2">
    <location>
        <position position="1"/>
    </location>
</feature>
<dbReference type="InterPro" id="IPR036397">
    <property type="entry name" value="RNaseH_sf"/>
</dbReference>
<dbReference type="SUPFAM" id="SSF53098">
    <property type="entry name" value="Ribonuclease H-like"/>
    <property type="match status" value="1"/>
</dbReference>
<evidence type="ECO:0000313" key="3">
    <source>
        <dbReference type="Proteomes" id="UP000236291"/>
    </source>
</evidence>
<dbReference type="InterPro" id="IPR002156">
    <property type="entry name" value="RNaseH_domain"/>
</dbReference>
<comment type="caution">
    <text evidence="2">The sequence shown here is derived from an EMBL/GenBank/DDBJ whole genome shotgun (WGS) entry which is preliminary data.</text>
</comment>
<dbReference type="AlphaFoldDB" id="A0A2K3KHU8"/>
<evidence type="ECO:0000259" key="1">
    <source>
        <dbReference type="PROSITE" id="PS50879"/>
    </source>
</evidence>
<dbReference type="GO" id="GO:0003676">
    <property type="term" value="F:nucleic acid binding"/>
    <property type="evidence" value="ECO:0007669"/>
    <property type="project" value="InterPro"/>
</dbReference>